<keyword evidence="13" id="KW-1185">Reference proteome</keyword>
<dbReference type="Proteomes" id="UP000023464">
    <property type="component" value="Unassembled WGS sequence"/>
</dbReference>
<evidence type="ECO:0000256" key="2">
    <source>
        <dbReference type="ARBA" id="ARBA00006382"/>
    </source>
</evidence>
<evidence type="ECO:0000256" key="9">
    <source>
        <dbReference type="PIRSR" id="PIRSR000185-3"/>
    </source>
</evidence>
<dbReference type="PIRSF" id="PIRSF000185">
    <property type="entry name" value="Glu_DH"/>
    <property type="match status" value="1"/>
</dbReference>
<accession>A0A022PJN9</accession>
<evidence type="ECO:0000256" key="8">
    <source>
        <dbReference type="PIRSR" id="PIRSR000185-2"/>
    </source>
</evidence>
<feature type="active site" description="Proton donor" evidence="7">
    <location>
        <position position="128"/>
    </location>
</feature>
<dbReference type="RefSeq" id="WP_036779005.1">
    <property type="nucleotide sequence ID" value="NZ_CAWLTM010000084.1"/>
</dbReference>
<dbReference type="PANTHER" id="PTHR43571">
    <property type="entry name" value="NADP-SPECIFIC GLUTAMATE DEHYDROGENASE 1-RELATED"/>
    <property type="match status" value="1"/>
</dbReference>
<dbReference type="GO" id="GO:0006537">
    <property type="term" value="P:glutamate biosynthetic process"/>
    <property type="evidence" value="ECO:0007669"/>
    <property type="project" value="TreeGrafter"/>
</dbReference>
<evidence type="ECO:0000256" key="10">
    <source>
        <dbReference type="RuleBase" id="RU004417"/>
    </source>
</evidence>
<dbReference type="AlphaFoldDB" id="A0A022PJN9"/>
<dbReference type="SUPFAM" id="SSF53223">
    <property type="entry name" value="Aminoacid dehydrogenase-like, N-terminal domain"/>
    <property type="match status" value="1"/>
</dbReference>
<dbReference type="SUPFAM" id="SSF51735">
    <property type="entry name" value="NAD(P)-binding Rossmann-fold domains"/>
    <property type="match status" value="1"/>
</dbReference>
<proteinExistence type="inferred from homology"/>
<sequence>MSCLLSLSSFLGSIQRRDEYQPEYLQAVREVFTSLWPFLEQNPKYREHSLLERMVEPERVIQFRVCWVDDQGKVQVNRAWRVQFNSAIGPYKGGMRFHPSVNLSILKFLGFEQTLKNALTTLPMGGGKGGSDFDPKGKSQGEVMRFCQALMTELYRHLGPDTDVPAGDIGVGGREVAFMSGMMKKLSNNTACVFTGKGLSFGGSLIRPEATGYGLVYFVNAMLKRHGMGFEGMRVSVSGAGNVAQYTIEKCMALGAKVVTASDSGGTLVDEEGFTPEKLAHLEEIKNQRYGRVEEYARERGLTFLKGLQPWSVPVDIALPCATQNELDLDAAKVLIKNGVKAVAEGANMPATISATEAFIEAGVLFAPGKAANAGGVATSGLEMAQNAARLGWKAEKVDARLHHIMLDIHHACVEYGGEGKQTNYVQGANIAGFVKVADAMLAQGIL</sequence>
<comment type="catalytic activity">
    <reaction evidence="5">
        <text>L-glutamate + NADP(+) + H2O = 2-oxoglutarate + NH4(+) + NADPH + H(+)</text>
        <dbReference type="Rhea" id="RHEA:11612"/>
        <dbReference type="ChEBI" id="CHEBI:15377"/>
        <dbReference type="ChEBI" id="CHEBI:15378"/>
        <dbReference type="ChEBI" id="CHEBI:16810"/>
        <dbReference type="ChEBI" id="CHEBI:28938"/>
        <dbReference type="ChEBI" id="CHEBI:29985"/>
        <dbReference type="ChEBI" id="CHEBI:57783"/>
        <dbReference type="ChEBI" id="CHEBI:58349"/>
        <dbReference type="EC" id="1.4.1.4"/>
    </reaction>
</comment>
<dbReference type="PRINTS" id="PR00082">
    <property type="entry name" value="GLFDHDRGNASE"/>
</dbReference>
<feature type="binding site" evidence="8">
    <location>
        <position position="211"/>
    </location>
    <ligand>
        <name>NAD(+)</name>
        <dbReference type="ChEBI" id="CHEBI:57540"/>
    </ligand>
</feature>
<comment type="caution">
    <text evidence="12">The sequence shown here is derived from an EMBL/GenBank/DDBJ whole genome shotgun (WGS) entry which is preliminary data.</text>
</comment>
<dbReference type="PROSITE" id="PS00074">
    <property type="entry name" value="GLFV_DEHYDROGENASE"/>
    <property type="match status" value="1"/>
</dbReference>
<dbReference type="InterPro" id="IPR033524">
    <property type="entry name" value="Glu/Leu/Phe/Val_DH_AS"/>
</dbReference>
<dbReference type="FunFam" id="3.40.50.720:FF:000030">
    <property type="entry name" value="Glutamate dehydrogenase"/>
    <property type="match status" value="1"/>
</dbReference>
<dbReference type="CDD" id="cd05313">
    <property type="entry name" value="NAD_bind_2_Glu_DH"/>
    <property type="match status" value="1"/>
</dbReference>
<comment type="subunit">
    <text evidence="3">Homohexamer.</text>
</comment>
<dbReference type="GO" id="GO:0004354">
    <property type="term" value="F:glutamate dehydrogenase (NADP+) activity"/>
    <property type="evidence" value="ECO:0007669"/>
    <property type="project" value="UniProtKB-EC"/>
</dbReference>
<dbReference type="FunFam" id="3.40.50.10860:FF:000002">
    <property type="entry name" value="Glutamate dehydrogenase"/>
    <property type="match status" value="1"/>
</dbReference>
<evidence type="ECO:0000256" key="6">
    <source>
        <dbReference type="PIRNR" id="PIRNR000185"/>
    </source>
</evidence>
<keyword evidence="8" id="KW-0520">NAD</keyword>
<dbReference type="InterPro" id="IPR006097">
    <property type="entry name" value="Glu/Leu/Phe/Val/Trp_DH_dimer"/>
</dbReference>
<keyword evidence="4 6" id="KW-0560">Oxidoreductase</keyword>
<dbReference type="PANTHER" id="PTHR43571:SF1">
    <property type="entry name" value="NADP-SPECIFIC GLUTAMATE DEHYDROGENASE 1-RELATED"/>
    <property type="match status" value="1"/>
</dbReference>
<organism evidence="12 13">
    <name type="scientific">Photorhabdus aegyptia</name>
    <dbReference type="NCBI Taxonomy" id="2805098"/>
    <lineage>
        <taxon>Bacteria</taxon>
        <taxon>Pseudomonadati</taxon>
        <taxon>Pseudomonadota</taxon>
        <taxon>Gammaproteobacteria</taxon>
        <taxon>Enterobacterales</taxon>
        <taxon>Morganellaceae</taxon>
        <taxon>Photorhabdus</taxon>
    </lineage>
</organism>
<feature type="site" description="Important for catalysis" evidence="9">
    <location>
        <position position="168"/>
    </location>
</feature>
<evidence type="ECO:0000313" key="12">
    <source>
        <dbReference type="EMBL" id="EYU15153.1"/>
    </source>
</evidence>
<dbReference type="InterPro" id="IPR033922">
    <property type="entry name" value="NAD_bind_Glu_DH"/>
</dbReference>
<protein>
    <recommendedName>
        <fullName evidence="6">Glutamate dehydrogenase</fullName>
    </recommendedName>
</protein>
<dbReference type="InterPro" id="IPR036291">
    <property type="entry name" value="NAD(P)-bd_dom_sf"/>
</dbReference>
<keyword evidence="8" id="KW-0547">Nucleotide-binding</keyword>
<dbReference type="NCBIfam" id="NF006929">
    <property type="entry name" value="PRK09414.1"/>
    <property type="match status" value="1"/>
</dbReference>
<reference evidence="12 13" key="1">
    <citation type="submission" date="2014-03" db="EMBL/GenBank/DDBJ databases">
        <title>Draft Genome of Photorhabdus luminescens BA1, an Egyptian Isolate.</title>
        <authorList>
            <person name="Ghazal S."/>
            <person name="Hurst S.G.IV."/>
            <person name="Morris K."/>
            <person name="Thomas K."/>
            <person name="Tisa L.S."/>
        </authorList>
    </citation>
    <scope>NUCLEOTIDE SEQUENCE [LARGE SCALE GENOMIC DNA]</scope>
    <source>
        <strain evidence="12 13">BA1</strain>
    </source>
</reference>
<evidence type="ECO:0000256" key="7">
    <source>
        <dbReference type="PIRSR" id="PIRSR000185-1"/>
    </source>
</evidence>
<feature type="binding site" evidence="8">
    <location>
        <position position="113"/>
    </location>
    <ligand>
        <name>substrate</name>
    </ligand>
</feature>
<evidence type="ECO:0000259" key="11">
    <source>
        <dbReference type="SMART" id="SM00839"/>
    </source>
</evidence>
<dbReference type="GO" id="GO:0000166">
    <property type="term" value="F:nucleotide binding"/>
    <property type="evidence" value="ECO:0007669"/>
    <property type="project" value="UniProtKB-KW"/>
</dbReference>
<dbReference type="SMART" id="SM00839">
    <property type="entry name" value="ELFV_dehydrog"/>
    <property type="match status" value="1"/>
</dbReference>
<evidence type="ECO:0000256" key="1">
    <source>
        <dbReference type="ARBA" id="ARBA00003868"/>
    </source>
</evidence>
<evidence type="ECO:0000256" key="3">
    <source>
        <dbReference type="ARBA" id="ARBA00011643"/>
    </source>
</evidence>
<comment type="function">
    <text evidence="1">Catalyzes the reversible oxidative deamination of glutamate to alpha-ketoglutarate and ammonia.</text>
</comment>
<dbReference type="Gene3D" id="3.40.50.720">
    <property type="entry name" value="NAD(P)-binding Rossmann-like Domain"/>
    <property type="match status" value="1"/>
</dbReference>
<dbReference type="Pfam" id="PF00208">
    <property type="entry name" value="ELFV_dehydrog"/>
    <property type="match status" value="1"/>
</dbReference>
<dbReference type="Gene3D" id="1.10.285.10">
    <property type="entry name" value="Glutamate Dehydrogenase, chain A, domain 3"/>
    <property type="match status" value="2"/>
</dbReference>
<feature type="domain" description="Glutamate/phenylalanine/leucine/valine/L-tryptophan dehydrogenase C-terminal" evidence="11">
    <location>
        <begin position="204"/>
        <end position="445"/>
    </location>
</feature>
<evidence type="ECO:0000256" key="5">
    <source>
        <dbReference type="ARBA" id="ARBA00048584"/>
    </source>
</evidence>
<dbReference type="InterPro" id="IPR006095">
    <property type="entry name" value="Glu/Leu/Phe/Val/Trp_DH"/>
</dbReference>
<feature type="binding site" evidence="8">
    <location>
        <position position="116"/>
    </location>
    <ligand>
        <name>substrate</name>
    </ligand>
</feature>
<feature type="binding site" evidence="8">
    <location>
        <position position="380"/>
    </location>
    <ligand>
        <name>substrate</name>
    </ligand>
</feature>
<dbReference type="Pfam" id="PF02812">
    <property type="entry name" value="ELFV_dehydrog_N"/>
    <property type="match status" value="1"/>
</dbReference>
<dbReference type="GO" id="GO:0005829">
    <property type="term" value="C:cytosol"/>
    <property type="evidence" value="ECO:0007669"/>
    <property type="project" value="TreeGrafter"/>
</dbReference>
<dbReference type="EMBL" id="JFGV01000031">
    <property type="protein sequence ID" value="EYU15153.1"/>
    <property type="molecule type" value="Genomic_DNA"/>
</dbReference>
<feature type="binding site" evidence="8">
    <location>
        <position position="242"/>
    </location>
    <ligand>
        <name>NAD(+)</name>
        <dbReference type="ChEBI" id="CHEBI:57540"/>
    </ligand>
</feature>
<name>A0A022PJN9_9GAMM</name>
<comment type="similarity">
    <text evidence="2 6 10">Belongs to the Glu/Leu/Phe/Val dehydrogenases family.</text>
</comment>
<gene>
    <name evidence="12" type="ORF">BA1DRAFT_02330</name>
</gene>
<evidence type="ECO:0000313" key="13">
    <source>
        <dbReference type="Proteomes" id="UP000023464"/>
    </source>
</evidence>
<feature type="binding site" evidence="8">
    <location>
        <position position="92"/>
    </location>
    <ligand>
        <name>substrate</name>
    </ligand>
</feature>
<dbReference type="PATRIC" id="fig|1393736.3.peg.2377"/>
<dbReference type="InterPro" id="IPR050724">
    <property type="entry name" value="Glu_Leu_Phe_Val_DH"/>
</dbReference>
<dbReference type="InterPro" id="IPR046346">
    <property type="entry name" value="Aminoacid_DH-like_N_sf"/>
</dbReference>
<dbReference type="InterPro" id="IPR014362">
    <property type="entry name" value="Glu_DH"/>
</dbReference>
<dbReference type="Gene3D" id="3.40.50.10860">
    <property type="entry name" value="Leucine Dehydrogenase, chain A, domain 1"/>
    <property type="match status" value="1"/>
</dbReference>
<feature type="binding site" evidence="8">
    <location>
        <position position="167"/>
    </location>
    <ligand>
        <name>substrate</name>
    </ligand>
</feature>
<evidence type="ECO:0000256" key="4">
    <source>
        <dbReference type="ARBA" id="ARBA00023002"/>
    </source>
</evidence>
<dbReference type="InterPro" id="IPR006096">
    <property type="entry name" value="Glu/Leu/Phe/Val/Trp_DH_C"/>
</dbReference>
<dbReference type="FunFam" id="1.10.285.10:FF:000001">
    <property type="entry name" value="Glutamate dehydrogenase"/>
    <property type="match status" value="1"/>
</dbReference>